<reference evidence="2 3" key="1">
    <citation type="submission" date="2017-04" db="EMBL/GenBank/DDBJ databases">
        <title>Genomic insights into metabolism of Thermodesulfobium acidiphilum.</title>
        <authorList>
            <person name="Toshchakov S.V."/>
            <person name="Frolov E.N."/>
            <person name="Kublanov I.V."/>
            <person name="Samarov N.I."/>
            <person name="Novikov A."/>
            <person name="Lebedinsky A.V."/>
            <person name="Bonch-Osmolovskaya E.A."/>
            <person name="Chernyh N.A."/>
        </authorList>
    </citation>
    <scope>NUCLEOTIDE SEQUENCE [LARGE SCALE GENOMIC DNA]</scope>
    <source>
        <strain evidence="2 3">3127-1</strain>
    </source>
</reference>
<dbReference type="GO" id="GO:0005524">
    <property type="term" value="F:ATP binding"/>
    <property type="evidence" value="ECO:0007669"/>
    <property type="project" value="InterPro"/>
</dbReference>
<dbReference type="AlphaFoldDB" id="A0A2R4W0I4"/>
<dbReference type="KEGG" id="taci:TDSAC_0843"/>
<sequence length="67" mass="7816">MSLLIKVIMIHTSDLLNKLLIAKKDGTYYNTLKELLDVYLLIIDEIGFKRIDTNAVDEFFEINKKKV</sequence>
<dbReference type="Pfam" id="PF01695">
    <property type="entry name" value="IstB_IS21"/>
    <property type="match status" value="1"/>
</dbReference>
<proteinExistence type="predicted"/>
<feature type="domain" description="IstB-like ATP-binding" evidence="1">
    <location>
        <begin position="5"/>
        <end position="66"/>
    </location>
</feature>
<evidence type="ECO:0000313" key="3">
    <source>
        <dbReference type="Proteomes" id="UP000244792"/>
    </source>
</evidence>
<organism evidence="2 3">
    <name type="scientific">Thermodesulfobium acidiphilum</name>
    <dbReference type="NCBI Taxonomy" id="1794699"/>
    <lineage>
        <taxon>Bacteria</taxon>
        <taxon>Pseudomonadati</taxon>
        <taxon>Thermodesulfobiota</taxon>
        <taxon>Thermodesulfobiia</taxon>
        <taxon>Thermodesulfobiales</taxon>
        <taxon>Thermodesulfobiaceae</taxon>
        <taxon>Thermodesulfobium</taxon>
    </lineage>
</organism>
<gene>
    <name evidence="2" type="ORF">TDSAC_0843</name>
</gene>
<dbReference type="EMBL" id="CP020921">
    <property type="protein sequence ID" value="AWB10200.1"/>
    <property type="molecule type" value="Genomic_DNA"/>
</dbReference>
<dbReference type="InterPro" id="IPR002611">
    <property type="entry name" value="IstB_ATP-bd"/>
</dbReference>
<dbReference type="Gene3D" id="3.40.50.300">
    <property type="entry name" value="P-loop containing nucleotide triphosphate hydrolases"/>
    <property type="match status" value="1"/>
</dbReference>
<name>A0A2R4W0I4_THEAF</name>
<dbReference type="Proteomes" id="UP000244792">
    <property type="component" value="Chromosome"/>
</dbReference>
<accession>A0A2R4W0I4</accession>
<evidence type="ECO:0000259" key="1">
    <source>
        <dbReference type="Pfam" id="PF01695"/>
    </source>
</evidence>
<keyword evidence="3" id="KW-1185">Reference proteome</keyword>
<dbReference type="InterPro" id="IPR027417">
    <property type="entry name" value="P-loop_NTPase"/>
</dbReference>
<evidence type="ECO:0000313" key="2">
    <source>
        <dbReference type="EMBL" id="AWB10200.1"/>
    </source>
</evidence>
<protein>
    <submittedName>
        <fullName evidence="2">IstB-like ATP binding protein</fullName>
    </submittedName>
</protein>